<evidence type="ECO:0000256" key="5">
    <source>
        <dbReference type="ARBA" id="ARBA00022723"/>
    </source>
</evidence>
<evidence type="ECO:0000256" key="7">
    <source>
        <dbReference type="ARBA" id="ARBA00022833"/>
    </source>
</evidence>
<dbReference type="Gene3D" id="1.20.120.330">
    <property type="entry name" value="Nucleotidyltransferases domain 2"/>
    <property type="match status" value="1"/>
</dbReference>
<evidence type="ECO:0000259" key="13">
    <source>
        <dbReference type="Pfam" id="PF01909"/>
    </source>
</evidence>
<dbReference type="InterPro" id="IPR002496">
    <property type="entry name" value="PRib_AMP_CycHydrolase_dom"/>
</dbReference>
<comment type="subcellular location">
    <subcellularLocation>
        <location evidence="10">Cytoplasm</location>
    </subcellularLocation>
</comment>
<evidence type="ECO:0000256" key="9">
    <source>
        <dbReference type="ARBA" id="ARBA00023102"/>
    </source>
</evidence>
<feature type="domain" description="Polymerase nucleotidyl transferase" evidence="13">
    <location>
        <begin position="21"/>
        <end position="59"/>
    </location>
</feature>
<feature type="binding site" evidence="10">
    <location>
        <position position="497"/>
    </location>
    <ligand>
        <name>Zn(2+)</name>
        <dbReference type="ChEBI" id="CHEBI:29105"/>
        <note>ligand shared between dimeric partners</note>
    </ligand>
</feature>
<dbReference type="Pfam" id="PF01909">
    <property type="entry name" value="NTP_transf_2"/>
    <property type="match status" value="1"/>
</dbReference>
<dbReference type="NCBIfam" id="NF000768">
    <property type="entry name" value="PRK00051.1"/>
    <property type="match status" value="1"/>
</dbReference>
<comment type="subunit">
    <text evidence="10">Homodimer.</text>
</comment>
<protein>
    <recommendedName>
        <fullName evidence="10">Phosphoribosyl-AMP cyclohydrolase</fullName>
        <shortName evidence="10">PRA-CH</shortName>
        <ecNumber evidence="10">3.5.4.19</ecNumber>
    </recommendedName>
</protein>
<evidence type="ECO:0000256" key="11">
    <source>
        <dbReference type="SAM" id="MobiDB-lite"/>
    </source>
</evidence>
<gene>
    <name evidence="10" type="primary">hisI</name>
    <name evidence="15" type="ORF">Pen02_49150</name>
</gene>
<dbReference type="Gene3D" id="3.30.460.10">
    <property type="entry name" value="Beta Polymerase, domain 2"/>
    <property type="match status" value="1"/>
</dbReference>
<feature type="region of interest" description="Disordered" evidence="11">
    <location>
        <begin position="264"/>
        <end position="417"/>
    </location>
</feature>
<dbReference type="SUPFAM" id="SSF81301">
    <property type="entry name" value="Nucleotidyltransferase"/>
    <property type="match status" value="1"/>
</dbReference>
<evidence type="ECO:0000256" key="8">
    <source>
        <dbReference type="ARBA" id="ARBA00022842"/>
    </source>
</evidence>
<sequence>MDHGPLLQLGFLDDWTDRLRRMPGPPVVAVLLRGSYARGAATAYSDVDIDVLVSGGPYAAYPAYLVEAGDRLAHLSVAVRDVRSWLDRLDRPAEWSFGLPVVAPARLLWAHGAWRSSVDLTEIRQRPADPDLEELVAALGKVGGACTAGAEYDARLAAAELARRCPSVLRLANRAVTVASRRDALAAALNLPVAPDGYRDDMLTCLGLRPDSLPRLHAAAHRLVAGAVALARPYADELAGVVGADLATALHDGRLDRYVDQLARPDRPEASTPPRPAARPAGPADRDAEPIDRDPEPIGRETEPAEPIDRRVGTEASGRREPTIGGGPDRATGGGQEPTIGGGPDHAVGGGLDRAIGGRQEPDGGVARATSAGGGGDGATVPVPRAKESGTMPVPDLSPAAPATAPGPDPAGPARPTALDPAIAARLRRTPDGLVAAVVRAHDSGDVLMVAWMDDEALHRTLTTGRATYWSRSRREYWVKGETSGHHQYVRAVALDCDGDAVLVSVDQVGVACHTGSWTCFSDELPVTGASAGSAGPAS</sequence>
<evidence type="ECO:0000256" key="3">
    <source>
        <dbReference type="ARBA" id="ARBA00022490"/>
    </source>
</evidence>
<dbReference type="Pfam" id="PF18280">
    <property type="entry name" value="Ant-IIb_sub-bd"/>
    <property type="match status" value="1"/>
</dbReference>
<reference evidence="15 16" key="1">
    <citation type="submission" date="2021-01" db="EMBL/GenBank/DDBJ databases">
        <title>Whole genome shotgun sequence of Plantactinospora endophytica NBRC 110450.</title>
        <authorList>
            <person name="Komaki H."/>
            <person name="Tamura T."/>
        </authorList>
    </citation>
    <scope>NUCLEOTIDE SEQUENCE [LARGE SCALE GENOMIC DNA]</scope>
    <source>
        <strain evidence="15 16">NBRC 110450</strain>
    </source>
</reference>
<comment type="cofactor">
    <cofactor evidence="10">
        <name>Mg(2+)</name>
        <dbReference type="ChEBI" id="CHEBI:18420"/>
    </cofactor>
    <text evidence="10">Binds 1 Mg(2+) ion per subunit.</text>
</comment>
<comment type="similarity">
    <text evidence="10">Belongs to the PRA-CH family.</text>
</comment>
<evidence type="ECO:0000256" key="6">
    <source>
        <dbReference type="ARBA" id="ARBA00022801"/>
    </source>
</evidence>
<evidence type="ECO:0000256" key="1">
    <source>
        <dbReference type="ARBA" id="ARBA00000024"/>
    </source>
</evidence>
<dbReference type="PANTHER" id="PTHR42945:SF11">
    <property type="entry name" value="PHOSPHORIBOSYL-AMP CYCLOHYDROLASE"/>
    <property type="match status" value="1"/>
</dbReference>
<feature type="compositionally biased region" description="Gly residues" evidence="11">
    <location>
        <begin position="324"/>
        <end position="352"/>
    </location>
</feature>
<keyword evidence="9 10" id="KW-0368">Histidine biosynthesis</keyword>
<feature type="domain" description="Nucleotidyltransferase substrate binding" evidence="14">
    <location>
        <begin position="145"/>
        <end position="230"/>
    </location>
</feature>
<keyword evidence="16" id="KW-1185">Reference proteome</keyword>
<comment type="pathway">
    <text evidence="2 10">Amino-acid biosynthesis; L-histidine biosynthesis; L-histidine from 5-phospho-alpha-D-ribose 1-diphosphate: step 3/9.</text>
</comment>
<dbReference type="PANTHER" id="PTHR42945">
    <property type="entry name" value="HISTIDINE BIOSYNTHESIS BIFUNCTIONAL PROTEIN"/>
    <property type="match status" value="1"/>
</dbReference>
<comment type="cofactor">
    <cofactor evidence="10">
        <name>Zn(2+)</name>
        <dbReference type="ChEBI" id="CHEBI:29105"/>
    </cofactor>
    <text evidence="10">Binds 1 zinc ion per subunit.</text>
</comment>
<feature type="compositionally biased region" description="Basic and acidic residues" evidence="11">
    <location>
        <begin position="284"/>
        <end position="322"/>
    </location>
</feature>
<comment type="function">
    <text evidence="10">Catalyzes the hydrolysis of the adenine ring of phosphoribosyl-AMP.</text>
</comment>
<evidence type="ECO:0000256" key="4">
    <source>
        <dbReference type="ARBA" id="ARBA00022605"/>
    </source>
</evidence>
<evidence type="ECO:0000259" key="12">
    <source>
        <dbReference type="Pfam" id="PF01502"/>
    </source>
</evidence>
<feature type="binding site" evidence="10">
    <location>
        <position position="498"/>
    </location>
    <ligand>
        <name>Mg(2+)</name>
        <dbReference type="ChEBI" id="CHEBI:18420"/>
    </ligand>
</feature>
<dbReference type="EMBL" id="BONW01000022">
    <property type="protein sequence ID" value="GIG89979.1"/>
    <property type="molecule type" value="Genomic_DNA"/>
</dbReference>
<dbReference type="HAMAP" id="MF_01021">
    <property type="entry name" value="HisI"/>
    <property type="match status" value="1"/>
</dbReference>
<dbReference type="CDD" id="cd05403">
    <property type="entry name" value="NT_KNTase_like"/>
    <property type="match status" value="1"/>
</dbReference>
<keyword evidence="6 10" id="KW-0378">Hydrolase</keyword>
<keyword evidence="5 10" id="KW-0479">Metal-binding</keyword>
<proteinExistence type="inferred from homology"/>
<keyword evidence="4 10" id="KW-0028">Amino-acid biosynthesis</keyword>
<keyword evidence="8 10" id="KW-0460">Magnesium</keyword>
<feature type="domain" description="Phosphoribosyl-AMP cyclohydrolase" evidence="12">
    <location>
        <begin position="449"/>
        <end position="521"/>
    </location>
</feature>
<feature type="binding site" evidence="10">
    <location>
        <position position="513"/>
    </location>
    <ligand>
        <name>Zn(2+)</name>
        <dbReference type="ChEBI" id="CHEBI:29105"/>
        <note>ligand shared between dimeric partners</note>
    </ligand>
</feature>
<accession>A0ABQ4E5J3</accession>
<dbReference type="InterPro" id="IPR038019">
    <property type="entry name" value="PRib_AMP_CycHydrolase_sf"/>
</dbReference>
<dbReference type="InterPro" id="IPR040517">
    <property type="entry name" value="Ant(4')-IIb_substrate-bd"/>
</dbReference>
<dbReference type="InterPro" id="IPR026660">
    <property type="entry name" value="PRA-CH"/>
</dbReference>
<evidence type="ECO:0000313" key="15">
    <source>
        <dbReference type="EMBL" id="GIG89979.1"/>
    </source>
</evidence>
<keyword evidence="7 10" id="KW-0862">Zinc</keyword>
<dbReference type="Gene3D" id="3.10.20.810">
    <property type="entry name" value="Phosphoribosyl-AMP cyclohydrolase"/>
    <property type="match status" value="1"/>
</dbReference>
<dbReference type="SUPFAM" id="SSF141734">
    <property type="entry name" value="HisI-like"/>
    <property type="match status" value="1"/>
</dbReference>
<evidence type="ECO:0000256" key="10">
    <source>
        <dbReference type="HAMAP-Rule" id="MF_01021"/>
    </source>
</evidence>
<feature type="binding site" evidence="10">
    <location>
        <position position="500"/>
    </location>
    <ligand>
        <name>Mg(2+)</name>
        <dbReference type="ChEBI" id="CHEBI:18420"/>
    </ligand>
</feature>
<dbReference type="EC" id="3.5.4.19" evidence="10"/>
<dbReference type="Pfam" id="PF01502">
    <property type="entry name" value="PRA-CH"/>
    <property type="match status" value="1"/>
</dbReference>
<evidence type="ECO:0000313" key="16">
    <source>
        <dbReference type="Proteomes" id="UP000646749"/>
    </source>
</evidence>
<feature type="binding site" evidence="10">
    <location>
        <position position="496"/>
    </location>
    <ligand>
        <name>Mg(2+)</name>
        <dbReference type="ChEBI" id="CHEBI:18420"/>
    </ligand>
</feature>
<evidence type="ECO:0000259" key="14">
    <source>
        <dbReference type="Pfam" id="PF18280"/>
    </source>
</evidence>
<comment type="catalytic activity">
    <reaction evidence="1 10">
        <text>1-(5-phospho-beta-D-ribosyl)-5'-AMP + H2O = 1-(5-phospho-beta-D-ribosyl)-5-[(5-phospho-beta-D-ribosylamino)methylideneamino]imidazole-4-carboxamide</text>
        <dbReference type="Rhea" id="RHEA:20049"/>
        <dbReference type="ChEBI" id="CHEBI:15377"/>
        <dbReference type="ChEBI" id="CHEBI:58435"/>
        <dbReference type="ChEBI" id="CHEBI:59457"/>
        <dbReference type="EC" id="3.5.4.19"/>
    </reaction>
</comment>
<dbReference type="InterPro" id="IPR043519">
    <property type="entry name" value="NT_sf"/>
</dbReference>
<dbReference type="InterPro" id="IPR002934">
    <property type="entry name" value="Polymerase_NTP_transf_dom"/>
</dbReference>
<keyword evidence="3 10" id="KW-0963">Cytoplasm</keyword>
<name>A0ABQ4E5J3_9ACTN</name>
<evidence type="ECO:0000256" key="2">
    <source>
        <dbReference type="ARBA" id="ARBA00005169"/>
    </source>
</evidence>
<comment type="caution">
    <text evidence="15">The sequence shown here is derived from an EMBL/GenBank/DDBJ whole genome shotgun (WGS) entry which is preliminary data.</text>
</comment>
<organism evidence="15 16">
    <name type="scientific">Plantactinospora endophytica</name>
    <dbReference type="NCBI Taxonomy" id="673535"/>
    <lineage>
        <taxon>Bacteria</taxon>
        <taxon>Bacillati</taxon>
        <taxon>Actinomycetota</taxon>
        <taxon>Actinomycetes</taxon>
        <taxon>Micromonosporales</taxon>
        <taxon>Micromonosporaceae</taxon>
        <taxon>Plantactinospora</taxon>
    </lineage>
</organism>
<feature type="binding site" evidence="10">
    <location>
        <position position="520"/>
    </location>
    <ligand>
        <name>Zn(2+)</name>
        <dbReference type="ChEBI" id="CHEBI:29105"/>
        <note>ligand shared between dimeric partners</note>
    </ligand>
</feature>
<dbReference type="Proteomes" id="UP000646749">
    <property type="component" value="Unassembled WGS sequence"/>
</dbReference>